<organism evidence="1 2">
    <name type="scientific">Ignicoccus islandicus DSM 13165</name>
    <dbReference type="NCBI Taxonomy" id="940295"/>
    <lineage>
        <taxon>Archaea</taxon>
        <taxon>Thermoproteota</taxon>
        <taxon>Thermoprotei</taxon>
        <taxon>Desulfurococcales</taxon>
        <taxon>Desulfurococcaceae</taxon>
        <taxon>Ignicoccus</taxon>
    </lineage>
</organism>
<evidence type="ECO:0000313" key="2">
    <source>
        <dbReference type="Proteomes" id="UP000060778"/>
    </source>
</evidence>
<dbReference type="KEGG" id="iis:EYM_01890"/>
<keyword evidence="2" id="KW-1185">Reference proteome</keyword>
<proteinExistence type="predicted"/>
<accession>A0A0U3F3Y7</accession>
<protein>
    <submittedName>
        <fullName evidence="1">Uncharacterized protein</fullName>
    </submittedName>
</protein>
<dbReference type="AlphaFoldDB" id="A0A0U3F3Y7"/>
<name>A0A0U3F3Y7_9CREN</name>
<dbReference type="EMBL" id="CP006867">
    <property type="protein sequence ID" value="ALU12261.1"/>
    <property type="molecule type" value="Genomic_DNA"/>
</dbReference>
<dbReference type="Proteomes" id="UP000060778">
    <property type="component" value="Chromosome"/>
</dbReference>
<gene>
    <name evidence="1" type="ORF">EYM_01890</name>
</gene>
<sequence length="61" mass="6920">MSVQSGPFKALEKRLETRSSITAVKHKHIPEKSSTHYLIKSEVLTPEKRYVPSTRRVGSVL</sequence>
<evidence type="ECO:0000313" key="1">
    <source>
        <dbReference type="EMBL" id="ALU12261.1"/>
    </source>
</evidence>
<reference evidence="1 2" key="1">
    <citation type="submission" date="2013-11" db="EMBL/GenBank/DDBJ databases">
        <title>Comparative genomics of Ignicoccus.</title>
        <authorList>
            <person name="Podar M."/>
        </authorList>
    </citation>
    <scope>NUCLEOTIDE SEQUENCE [LARGE SCALE GENOMIC DNA]</scope>
    <source>
        <strain evidence="1 2">DSM 13165</strain>
    </source>
</reference>